<dbReference type="InterPro" id="IPR029063">
    <property type="entry name" value="SAM-dependent_MTases_sf"/>
</dbReference>
<dbReference type="InterPro" id="IPR013216">
    <property type="entry name" value="Methyltransf_11"/>
</dbReference>
<keyword evidence="2" id="KW-0489">Methyltransferase</keyword>
<dbReference type="AlphaFoldDB" id="A0A917I9E3"/>
<reference evidence="2" key="2">
    <citation type="submission" date="2020-09" db="EMBL/GenBank/DDBJ databases">
        <authorList>
            <person name="Sun Q."/>
            <person name="Zhou Y."/>
        </authorList>
    </citation>
    <scope>NUCLEOTIDE SEQUENCE</scope>
    <source>
        <strain evidence="2">CGMCC 1.12214</strain>
    </source>
</reference>
<dbReference type="GO" id="GO:0008757">
    <property type="term" value="F:S-adenosylmethionine-dependent methyltransferase activity"/>
    <property type="evidence" value="ECO:0007669"/>
    <property type="project" value="InterPro"/>
</dbReference>
<evidence type="ECO:0000313" key="3">
    <source>
        <dbReference type="Proteomes" id="UP000603912"/>
    </source>
</evidence>
<comment type="caution">
    <text evidence="2">The sequence shown here is derived from an EMBL/GenBank/DDBJ whole genome shotgun (WGS) entry which is preliminary data.</text>
</comment>
<dbReference type="EMBL" id="BMES01000002">
    <property type="protein sequence ID" value="GGH22916.1"/>
    <property type="molecule type" value="Genomic_DNA"/>
</dbReference>
<dbReference type="GO" id="GO:0032259">
    <property type="term" value="P:methylation"/>
    <property type="evidence" value="ECO:0007669"/>
    <property type="project" value="UniProtKB-KW"/>
</dbReference>
<accession>A0A917I9E3</accession>
<evidence type="ECO:0000259" key="1">
    <source>
        <dbReference type="Pfam" id="PF08241"/>
    </source>
</evidence>
<sequence length="261" mass="27668">MSSQIRFDDGAAYERMMGTWSRIVGEQFIDWVKPQPGLRWADVGCGNGASTELLMRRCAPAQVHGVDPSPEQLAYARDRPGAAGATFHSGDAMALPFPDDAFDAAVAALVLFFIPDPAKGLAEMVRVTKPGGLVCAYLWDIPGGGLPHAAIGQELRASGIAPPLPPSAPISAMEPLRQLFADAGLSGIETTEITAQRRFDSFDDWFATSLLGSSLTIVAEQVGPEVMSAVKERVRAHFPGEPAGPVMRTARANAIKASKPA</sequence>
<dbReference type="SUPFAM" id="SSF53335">
    <property type="entry name" value="S-adenosyl-L-methionine-dependent methyltransferases"/>
    <property type="match status" value="1"/>
</dbReference>
<protein>
    <submittedName>
        <fullName evidence="2">Methyltransferase</fullName>
    </submittedName>
</protein>
<dbReference type="PANTHER" id="PTHR43591">
    <property type="entry name" value="METHYLTRANSFERASE"/>
    <property type="match status" value="1"/>
</dbReference>
<dbReference type="PANTHER" id="PTHR43591:SF24">
    <property type="entry name" value="2-METHOXY-6-POLYPRENYL-1,4-BENZOQUINOL METHYLASE, MITOCHONDRIAL"/>
    <property type="match status" value="1"/>
</dbReference>
<evidence type="ECO:0000313" key="2">
    <source>
        <dbReference type="EMBL" id="GGH22916.1"/>
    </source>
</evidence>
<name>A0A917I9E3_9HYPH</name>
<gene>
    <name evidence="2" type="ORF">GCM10007036_28310</name>
</gene>
<proteinExistence type="predicted"/>
<dbReference type="CDD" id="cd02440">
    <property type="entry name" value="AdoMet_MTases"/>
    <property type="match status" value="1"/>
</dbReference>
<reference evidence="2" key="1">
    <citation type="journal article" date="2014" name="Int. J. Syst. Evol. Microbiol.">
        <title>Complete genome sequence of Corynebacterium casei LMG S-19264T (=DSM 44701T), isolated from a smear-ripened cheese.</title>
        <authorList>
            <consortium name="US DOE Joint Genome Institute (JGI-PGF)"/>
            <person name="Walter F."/>
            <person name="Albersmeier A."/>
            <person name="Kalinowski J."/>
            <person name="Ruckert C."/>
        </authorList>
    </citation>
    <scope>NUCLEOTIDE SEQUENCE</scope>
    <source>
        <strain evidence="2">CGMCC 1.12214</strain>
    </source>
</reference>
<keyword evidence="3" id="KW-1185">Reference proteome</keyword>
<dbReference type="Gene3D" id="3.40.50.150">
    <property type="entry name" value="Vaccinia Virus protein VP39"/>
    <property type="match status" value="1"/>
</dbReference>
<dbReference type="RefSeq" id="WP_188518392.1">
    <property type="nucleotide sequence ID" value="NZ_BMES01000002.1"/>
</dbReference>
<feature type="domain" description="Methyltransferase type 11" evidence="1">
    <location>
        <begin position="42"/>
        <end position="135"/>
    </location>
</feature>
<organism evidence="2 3">
    <name type="scientific">Alsobacter metallidurans</name>
    <dbReference type="NCBI Taxonomy" id="340221"/>
    <lineage>
        <taxon>Bacteria</taxon>
        <taxon>Pseudomonadati</taxon>
        <taxon>Pseudomonadota</taxon>
        <taxon>Alphaproteobacteria</taxon>
        <taxon>Hyphomicrobiales</taxon>
        <taxon>Alsobacteraceae</taxon>
        <taxon>Alsobacter</taxon>
    </lineage>
</organism>
<keyword evidence="2" id="KW-0808">Transferase</keyword>
<dbReference type="Pfam" id="PF08241">
    <property type="entry name" value="Methyltransf_11"/>
    <property type="match status" value="1"/>
</dbReference>
<dbReference type="Proteomes" id="UP000603912">
    <property type="component" value="Unassembled WGS sequence"/>
</dbReference>